<sequence length="205" mass="22743">MKTITKFLILLIVVMLYSCNSMKSIAKIERQSLFKNEKTKALEPTLFTAHTDATQRISIIMADGNGKFITFSENPPDAALESAMTVFAKATVDGKTAGKVDAQTKVEFAKSIAELGKRSEAINFQRDGMFRLSELFNNGALTKAELAILIDSLQKRTVKIVELNVKNELETTKLKRLQEINSILKQADSTSAKPTSKELIKLLNE</sequence>
<proteinExistence type="predicted"/>
<evidence type="ECO:0000313" key="2">
    <source>
        <dbReference type="Proteomes" id="UP000294824"/>
    </source>
</evidence>
<dbReference type="EMBL" id="SORL01000010">
    <property type="protein sequence ID" value="TDY61030.1"/>
    <property type="molecule type" value="Genomic_DNA"/>
</dbReference>
<gene>
    <name evidence="1" type="ORF">DFQ06_3041</name>
</gene>
<name>A0A4R8M6N0_9FLAO</name>
<dbReference type="Proteomes" id="UP000294824">
    <property type="component" value="Unassembled WGS sequence"/>
</dbReference>
<keyword evidence="2" id="KW-1185">Reference proteome</keyword>
<protein>
    <recommendedName>
        <fullName evidence="3">Lipoprotein</fullName>
    </recommendedName>
</protein>
<organism evidence="1 2">
    <name type="scientific">Algibacter lectus</name>
    <dbReference type="NCBI Taxonomy" id="221126"/>
    <lineage>
        <taxon>Bacteria</taxon>
        <taxon>Pseudomonadati</taxon>
        <taxon>Bacteroidota</taxon>
        <taxon>Flavobacteriia</taxon>
        <taxon>Flavobacteriales</taxon>
        <taxon>Flavobacteriaceae</taxon>
        <taxon>Algibacter</taxon>
    </lineage>
</organism>
<dbReference type="RefSeq" id="WP_133968484.1">
    <property type="nucleotide sequence ID" value="NZ_SORL01000010.1"/>
</dbReference>
<evidence type="ECO:0000313" key="1">
    <source>
        <dbReference type="EMBL" id="TDY61030.1"/>
    </source>
</evidence>
<accession>A0A4R8M6N0</accession>
<comment type="caution">
    <text evidence="1">The sequence shown here is derived from an EMBL/GenBank/DDBJ whole genome shotgun (WGS) entry which is preliminary data.</text>
</comment>
<dbReference type="AlphaFoldDB" id="A0A4R8M6N0"/>
<dbReference type="PROSITE" id="PS51257">
    <property type="entry name" value="PROKAR_LIPOPROTEIN"/>
    <property type="match status" value="1"/>
</dbReference>
<evidence type="ECO:0008006" key="3">
    <source>
        <dbReference type="Google" id="ProtNLM"/>
    </source>
</evidence>
<reference evidence="1 2" key="1">
    <citation type="submission" date="2019-03" db="EMBL/GenBank/DDBJ databases">
        <title>Genomic Encyclopedia of Type Strains, Phase III (KMG-III): the genomes of soil and plant-associated and newly described type strains.</title>
        <authorList>
            <person name="Whitman W."/>
        </authorList>
    </citation>
    <scope>NUCLEOTIDE SEQUENCE [LARGE SCALE GENOMIC DNA]</scope>
    <source>
        <strain evidence="1 2">CECT 8301</strain>
    </source>
</reference>